<feature type="region of interest" description="Disordered" evidence="1">
    <location>
        <begin position="125"/>
        <end position="152"/>
    </location>
</feature>
<evidence type="ECO:0000313" key="3">
    <source>
        <dbReference type="Proteomes" id="UP000078542"/>
    </source>
</evidence>
<protein>
    <submittedName>
        <fullName evidence="2">Uncharacterized protein</fullName>
    </submittedName>
</protein>
<dbReference type="EMBL" id="KQ976908">
    <property type="protein sequence ID" value="KYN07150.1"/>
    <property type="molecule type" value="Genomic_DNA"/>
</dbReference>
<reference evidence="2 3" key="1">
    <citation type="submission" date="2016-03" db="EMBL/GenBank/DDBJ databases">
        <title>Cyphomyrmex costatus WGS genome.</title>
        <authorList>
            <person name="Nygaard S."/>
            <person name="Hu H."/>
            <person name="Boomsma J."/>
            <person name="Zhang G."/>
        </authorList>
    </citation>
    <scope>NUCLEOTIDE SEQUENCE [LARGE SCALE GENOMIC DNA]</scope>
    <source>
        <strain evidence="2">MS0001</strain>
        <tissue evidence="2">Whole body</tissue>
    </source>
</reference>
<dbReference type="AlphaFoldDB" id="A0A151INU8"/>
<evidence type="ECO:0000256" key="1">
    <source>
        <dbReference type="SAM" id="MobiDB-lite"/>
    </source>
</evidence>
<sequence length="453" mass="51868">MAVVCEETVIFLVGDCSKKFDLNSLPTIKQALSLFFYFHKVLKCTVRESSSCVIDRINAIYDKMGIPKMSKKHSLKKLESWFFKWKTLIKNSKRNTECENNKRIAFANELNEVFDISKKTITEMSDAGDHQSTDSSNYSTQKRKSNEKVNSQNIQKIDVSVEDEVVPCKIKKLKTLITPEVAAALDRAQVSDRNAVFIVSACADSFGMILDKVINHPREDYRDFIELIIMFLGSTPPRGSKFRTPGAVHHARWMAKALYSLKIYMFKSQFRLTAEEKKGLCDICLFIVKIYVKAWFCAPIAVLAPNHDLRFLQALSRYQEVNETVAKTAFKKCSHHLSYVNAELIGLAFFDETVSNECKQKMVIAVKCAKVTLECPSNLKEWENLKIEDFVCPKTLNLFHRFNISTSFMDQEVSDWESMPDFKDGKQILQHLKVTNDTAERAVALAQCPYDFQ</sequence>
<organism evidence="2 3">
    <name type="scientific">Cyphomyrmex costatus</name>
    <dbReference type="NCBI Taxonomy" id="456900"/>
    <lineage>
        <taxon>Eukaryota</taxon>
        <taxon>Metazoa</taxon>
        <taxon>Ecdysozoa</taxon>
        <taxon>Arthropoda</taxon>
        <taxon>Hexapoda</taxon>
        <taxon>Insecta</taxon>
        <taxon>Pterygota</taxon>
        <taxon>Neoptera</taxon>
        <taxon>Endopterygota</taxon>
        <taxon>Hymenoptera</taxon>
        <taxon>Apocrita</taxon>
        <taxon>Aculeata</taxon>
        <taxon>Formicoidea</taxon>
        <taxon>Formicidae</taxon>
        <taxon>Myrmicinae</taxon>
        <taxon>Cyphomyrmex</taxon>
    </lineage>
</organism>
<accession>A0A151INU8</accession>
<proteinExistence type="predicted"/>
<evidence type="ECO:0000313" key="2">
    <source>
        <dbReference type="EMBL" id="KYN07150.1"/>
    </source>
</evidence>
<name>A0A151INU8_9HYME</name>
<dbReference type="Proteomes" id="UP000078542">
    <property type="component" value="Unassembled WGS sequence"/>
</dbReference>
<keyword evidence="3" id="KW-1185">Reference proteome</keyword>
<gene>
    <name evidence="2" type="ORF">ALC62_01887</name>
</gene>